<accession>A0A4Y7RXQ1</accession>
<reference evidence="2 3" key="1">
    <citation type="journal article" date="2018" name="Environ. Microbiol.">
        <title>Novel energy conservation strategies and behaviour of Pelotomaculum schinkii driving syntrophic propionate catabolism.</title>
        <authorList>
            <person name="Hidalgo-Ahumada C.A.P."/>
            <person name="Nobu M.K."/>
            <person name="Narihiro T."/>
            <person name="Tamaki H."/>
            <person name="Liu W.T."/>
            <person name="Kamagata Y."/>
            <person name="Stams A.J.M."/>
            <person name="Imachi H."/>
            <person name="Sousa D.Z."/>
        </authorList>
    </citation>
    <scope>NUCLEOTIDE SEQUENCE [LARGE SCALE GENOMIC DNA]</scope>
    <source>
        <strain evidence="2 3">MGP</strain>
    </source>
</reference>
<dbReference type="Pfam" id="PF25263">
    <property type="entry name" value="DUF7863"/>
    <property type="match status" value="1"/>
</dbReference>
<comment type="caution">
    <text evidence="2">The sequence shown here is derived from an EMBL/GenBank/DDBJ whole genome shotgun (WGS) entry which is preliminary data.</text>
</comment>
<organism evidence="2 3">
    <name type="scientific">Pelotomaculum propionicicum</name>
    <dbReference type="NCBI Taxonomy" id="258475"/>
    <lineage>
        <taxon>Bacteria</taxon>
        <taxon>Bacillati</taxon>
        <taxon>Bacillota</taxon>
        <taxon>Clostridia</taxon>
        <taxon>Eubacteriales</taxon>
        <taxon>Desulfotomaculaceae</taxon>
        <taxon>Pelotomaculum</taxon>
    </lineage>
</organism>
<dbReference type="AlphaFoldDB" id="A0A4Y7RXQ1"/>
<dbReference type="RefSeq" id="WP_134212087.1">
    <property type="nucleotide sequence ID" value="NZ_QFFZ01000001.1"/>
</dbReference>
<dbReference type="Proteomes" id="UP000297597">
    <property type="component" value="Unassembled WGS sequence"/>
</dbReference>
<dbReference type="InterPro" id="IPR057185">
    <property type="entry name" value="DUF7863"/>
</dbReference>
<keyword evidence="3" id="KW-1185">Reference proteome</keyword>
<feature type="domain" description="DUF7863" evidence="1">
    <location>
        <begin position="228"/>
        <end position="382"/>
    </location>
</feature>
<protein>
    <recommendedName>
        <fullName evidence="1">DUF7863 domain-containing protein</fullName>
    </recommendedName>
</protein>
<dbReference type="OrthoDB" id="2015940at2"/>
<evidence type="ECO:0000313" key="2">
    <source>
        <dbReference type="EMBL" id="TEB13788.1"/>
    </source>
</evidence>
<proteinExistence type="predicted"/>
<sequence length="755" mass="86316">MFFSEVNSLIDYLREEKNEKHRFATRFITVQEQKVWKELISKLYYEVDQSIRLSAICSGEDLFPDNESILGALKSIAGSGKLIMICPIAECARLYPENGEIIRYLAEWPAGNVARVYVPLLMAGDILNNQLNRVTRYKAGILPEVWTVHGEDRVEVIVAPFRGAGTWDSRVRTGIKSYLELWEHGGSQKVWLETKWAPCLPAQQIRSDFRVRLYSSGFDFVRENCFWEGLRLEWGNSSQWEWLATNIQSGESFDKLASRLVGFKEYNSGRLFALWRTLPEDMRWLVWLWSKKKAEPGTYLHHVMQSSSGVNLLARDIALGIFSAGKSVMLIQERKELLHFLGINHMPAGFWDKFNSLTDDLDKLAVLTDISEEERRSIVQSIKNILQLKVEGMLWREKLECVYPVLAWYLMSVDFQDDFLNEYFHLYIRCRLTDQLNDELAAKAREGAEKQLIWNYPSREEILTRIDADSKKVLWVDGLGLEWAGLITQLLMEAGNLEIDVKVARSNLPTTTEANRCWGENDEVERGLDNIAHHYDYRFPNALIEAFEVIKKIVTKIITLTQRYECVVLTADHGLSRFADKAGKVEAPEGTEIQQYGRYGNVGSLQYQPQPDSGWILDGSKAIMLVHEKFDGSGTSAGEVHGGGTLEECLVPVITVRKPDRTVTTAFELITGIVRINPRGKGELIIKCNRAISNVKLKVAGQWLSGEMLTAGKWRFILMDFKNGKYTGKIYCNYRLAQEFEFSVMKGYIEDDLGI</sequence>
<evidence type="ECO:0000313" key="3">
    <source>
        <dbReference type="Proteomes" id="UP000297597"/>
    </source>
</evidence>
<evidence type="ECO:0000259" key="1">
    <source>
        <dbReference type="Pfam" id="PF25263"/>
    </source>
</evidence>
<gene>
    <name evidence="2" type="ORF">Pmgp_00196</name>
</gene>
<name>A0A4Y7RXQ1_9FIRM</name>
<dbReference type="EMBL" id="QFFZ01000001">
    <property type="protein sequence ID" value="TEB13788.1"/>
    <property type="molecule type" value="Genomic_DNA"/>
</dbReference>
<dbReference type="NCBIfam" id="NF033445">
    <property type="entry name" value="BREX_PglZ_4"/>
    <property type="match status" value="1"/>
</dbReference>